<dbReference type="GO" id="GO:1990904">
    <property type="term" value="C:ribonucleoprotein complex"/>
    <property type="evidence" value="ECO:0007669"/>
    <property type="project" value="UniProtKB-KW"/>
</dbReference>
<evidence type="ECO:0000256" key="3">
    <source>
        <dbReference type="ARBA" id="ARBA00023274"/>
    </source>
</evidence>
<dbReference type="CDD" id="cd00513">
    <property type="entry name" value="Ribosomal_L32_L32e"/>
    <property type="match status" value="1"/>
</dbReference>
<dbReference type="EMBL" id="KZ858955">
    <property type="protein sequence ID" value="RDW28130.1"/>
    <property type="molecule type" value="Genomic_DNA"/>
</dbReference>
<protein>
    <recommendedName>
        <fullName evidence="5">Peptidase C45 hydrolase domain-containing protein</fullName>
    </recommendedName>
</protein>
<feature type="domain" description="Peptidase C45 hydrolase" evidence="5">
    <location>
        <begin position="148"/>
        <end position="376"/>
    </location>
</feature>
<evidence type="ECO:0000256" key="1">
    <source>
        <dbReference type="ARBA" id="ARBA00008431"/>
    </source>
</evidence>
<dbReference type="AlphaFoldDB" id="A0A371CDF5"/>
<keyword evidence="2" id="KW-0689">Ribosomal protein</keyword>
<dbReference type="SUPFAM" id="SSF52042">
    <property type="entry name" value="Ribosomal protein L32e"/>
    <property type="match status" value="1"/>
</dbReference>
<dbReference type="Pfam" id="PF03417">
    <property type="entry name" value="AAT"/>
    <property type="match status" value="1"/>
</dbReference>
<keyword evidence="3" id="KW-0687">Ribonucleoprotein</keyword>
<name>A0A371CDF5_YARLL</name>
<dbReference type="Pfam" id="PF01655">
    <property type="entry name" value="Ribosomal_L32e"/>
    <property type="match status" value="1"/>
</dbReference>
<proteinExistence type="inferred from homology"/>
<comment type="similarity">
    <text evidence="1">Belongs to the eukaryotic ribosomal protein eL32 family.</text>
</comment>
<gene>
    <name evidence="6" type="ORF">B0I71DRAFT_150891</name>
</gene>
<feature type="region of interest" description="Disordered" evidence="4">
    <location>
        <begin position="1"/>
        <end position="23"/>
    </location>
</feature>
<dbReference type="InterPro" id="IPR036351">
    <property type="entry name" value="Ribosomal_eL32_sf"/>
</dbReference>
<dbReference type="InterPro" id="IPR047801">
    <property type="entry name" value="Peptidase_C45"/>
</dbReference>
<accession>A0A371CDF5</accession>
<dbReference type="PANTHER" id="PTHR34180">
    <property type="entry name" value="PEPTIDASE C45"/>
    <property type="match status" value="1"/>
</dbReference>
<evidence type="ECO:0000256" key="2">
    <source>
        <dbReference type="ARBA" id="ARBA00022980"/>
    </source>
</evidence>
<dbReference type="Gene3D" id="1.10.10.2120">
    <property type="match status" value="1"/>
</dbReference>
<evidence type="ECO:0000256" key="4">
    <source>
        <dbReference type="SAM" id="MobiDB-lite"/>
    </source>
</evidence>
<dbReference type="InterPro" id="IPR018263">
    <property type="entry name" value="Ribosomal_eL32_CS"/>
</dbReference>
<organism evidence="6 7">
    <name type="scientific">Yarrowia lipolytica</name>
    <name type="common">Candida lipolytica</name>
    <dbReference type="NCBI Taxonomy" id="4952"/>
    <lineage>
        <taxon>Eukaryota</taxon>
        <taxon>Fungi</taxon>
        <taxon>Dikarya</taxon>
        <taxon>Ascomycota</taxon>
        <taxon>Saccharomycotina</taxon>
        <taxon>Dipodascomycetes</taxon>
        <taxon>Dipodascales</taxon>
        <taxon>Dipodascales incertae sedis</taxon>
        <taxon>Yarrowia</taxon>
    </lineage>
</organism>
<dbReference type="NCBIfam" id="NF040521">
    <property type="entry name" value="C45_proenzyme"/>
    <property type="match status" value="1"/>
</dbReference>
<dbReference type="Gene3D" id="3.60.60.10">
    <property type="entry name" value="Penicillin V Acylase, Chain A"/>
    <property type="match status" value="1"/>
</dbReference>
<sequence>MSSNGTDSANGTNGADGPSLSPEPELSMKVIKIAGTPYNMGYQHGQAVPQLVKGTLDFYKAFLTSWSGLSWTEIQQHANGFVPYLQREWPDFYAEMEGIASGSEQHVVDIVCLNVRTEVAFGLSKAFKKGASTAPEAASDGCTSLAWAKDGRSILAQNWDWMAPQRNNLVVLQGTPDNLPRFFSCTEAGIIGKIGFNEYGVGVLLNAIAAKGVDPTKTPVHVALRNALQFKTTAEVVKDFRLKGIAAAAHILVSDASGDAEGVESSAFDIEVCEKDNIGAVVHSNHYLKEHKDVEHFMFLQCSPDRVERIDTLVHDLATSGAEPTIDNVQALFSDTEGEPKSICKPVQTTSLEKSTTLFNITMDLVTKKAKLIMAASNPHPKIVKKHRKAFKRHQSDRFDRVGESWRKPKGIDSCVRRRFRGTIRMPKIGYGSAKATKHMMPSGHKAFLVSNTEEVELLLMHTKVFAAEIAHNVSSRKRLAILERAKALGVKVTNPAGRLSLQA</sequence>
<dbReference type="PROSITE" id="PS00580">
    <property type="entry name" value="RIBOSOMAL_L32E"/>
    <property type="match status" value="1"/>
</dbReference>
<feature type="compositionally biased region" description="Polar residues" evidence="4">
    <location>
        <begin position="1"/>
        <end position="13"/>
    </location>
</feature>
<dbReference type="VEuPathDB" id="FungiDB:YALI0_E30833g"/>
<dbReference type="InterPro" id="IPR005079">
    <property type="entry name" value="Peptidase_C45_hydrolase"/>
</dbReference>
<dbReference type="GO" id="GO:0006412">
    <property type="term" value="P:translation"/>
    <property type="evidence" value="ECO:0007669"/>
    <property type="project" value="InterPro"/>
</dbReference>
<dbReference type="VEuPathDB" id="FungiDB:YALI1_E36206g"/>
<evidence type="ECO:0000313" key="6">
    <source>
        <dbReference type="EMBL" id="RDW28130.1"/>
    </source>
</evidence>
<dbReference type="PANTHER" id="PTHR34180:SF1">
    <property type="entry name" value="BETA-ALANYL-DOPAMINE_CARCININE HYDROLASE"/>
    <property type="match status" value="1"/>
</dbReference>
<evidence type="ECO:0000259" key="5">
    <source>
        <dbReference type="Pfam" id="PF03417"/>
    </source>
</evidence>
<dbReference type="GO" id="GO:0005840">
    <property type="term" value="C:ribosome"/>
    <property type="evidence" value="ECO:0007669"/>
    <property type="project" value="UniProtKB-KW"/>
</dbReference>
<dbReference type="InterPro" id="IPR001515">
    <property type="entry name" value="Ribosomal_eL32"/>
</dbReference>
<evidence type="ECO:0000313" key="7">
    <source>
        <dbReference type="Proteomes" id="UP000256601"/>
    </source>
</evidence>
<dbReference type="Proteomes" id="UP000256601">
    <property type="component" value="Unassembled WGS sequence"/>
</dbReference>
<dbReference type="SMART" id="SM01393">
    <property type="entry name" value="Ribosomal_L32e"/>
    <property type="match status" value="1"/>
</dbReference>
<dbReference type="InterPro" id="IPR047794">
    <property type="entry name" value="C45_proenzyme-like"/>
</dbReference>
<dbReference type="GO" id="GO:0003735">
    <property type="term" value="F:structural constituent of ribosome"/>
    <property type="evidence" value="ECO:0007669"/>
    <property type="project" value="InterPro"/>
</dbReference>
<reference evidence="6 7" key="1">
    <citation type="submission" date="2018-07" db="EMBL/GenBank/DDBJ databases">
        <title>Draft Genome Assemblies for Five Robust Yarrowia lipolytica Strains Exhibiting High Lipid Production and Pentose Sugar Utilization and Sugar Alcohol Secretion from Undetoxified Lignocellulosic Biomass Hydrolysates.</title>
        <authorList>
            <consortium name="DOE Joint Genome Institute"/>
            <person name="Walker C."/>
            <person name="Ryu S."/>
            <person name="Na H."/>
            <person name="Zane M."/>
            <person name="LaButti K."/>
            <person name="Lipzen A."/>
            <person name="Haridas S."/>
            <person name="Barry K."/>
            <person name="Grigoriev I.V."/>
            <person name="Quarterman J."/>
            <person name="Slininger P."/>
            <person name="Dien B."/>
            <person name="Trinh C.T."/>
        </authorList>
    </citation>
    <scope>NUCLEOTIDE SEQUENCE [LARGE SCALE GENOMIC DNA]</scope>
    <source>
        <strain evidence="6 7">YB392</strain>
    </source>
</reference>